<evidence type="ECO:0000259" key="13">
    <source>
        <dbReference type="Pfam" id="PF17708"/>
    </source>
</evidence>
<reference evidence="14" key="2">
    <citation type="submission" date="2025-09" db="UniProtKB">
        <authorList>
            <consortium name="Ensembl"/>
        </authorList>
    </citation>
    <scope>IDENTIFICATION</scope>
    <source>
        <strain evidence="14">Glennie</strain>
    </source>
</reference>
<evidence type="ECO:0000256" key="1">
    <source>
        <dbReference type="ARBA" id="ARBA00004496"/>
    </source>
</evidence>
<dbReference type="GO" id="GO:0042491">
    <property type="term" value="P:inner ear auditory receptor cell differentiation"/>
    <property type="evidence" value="ECO:0007669"/>
    <property type="project" value="Ensembl"/>
</dbReference>
<dbReference type="AlphaFoldDB" id="F6RB70"/>
<evidence type="ECO:0000313" key="15">
    <source>
        <dbReference type="Proteomes" id="UP000002279"/>
    </source>
</evidence>
<name>F6RB70_ORNAN</name>
<dbReference type="GO" id="GO:0008285">
    <property type="term" value="P:negative regulation of cell population proliferation"/>
    <property type="evidence" value="ECO:0007669"/>
    <property type="project" value="Ensembl"/>
</dbReference>
<dbReference type="Ensembl" id="ENSOANT00000013405.3">
    <property type="protein sequence ID" value="ENSOANP00000013402.2"/>
    <property type="gene ID" value="ENSOANG00000008431.3"/>
</dbReference>
<dbReference type="Bgee" id="ENSOANG00000008431">
    <property type="expression patterns" value="Expressed in ovary and 7 other cell types or tissues"/>
</dbReference>
<dbReference type="InterPro" id="IPR042377">
    <property type="entry name" value="GSDME"/>
</dbReference>
<keyword evidence="11" id="KW-0449">Lipoprotein</keyword>
<dbReference type="PANTHER" id="PTHR15207:SF1">
    <property type="entry name" value="GASDERMIN-E"/>
    <property type="match status" value="1"/>
</dbReference>
<feature type="domain" description="Gasdermin PUB" evidence="13">
    <location>
        <begin position="301"/>
        <end position="491"/>
    </location>
</feature>
<dbReference type="OMA" id="EMTNDCL"/>
<evidence type="ECO:0000256" key="2">
    <source>
        <dbReference type="ARBA" id="ARBA00004651"/>
    </source>
</evidence>
<protein>
    <submittedName>
        <fullName evidence="14">Gasdermin E</fullName>
    </submittedName>
</protein>
<dbReference type="InParanoid" id="F6RB70"/>
<keyword evidence="5" id="KW-1003">Cell membrane</keyword>
<keyword evidence="15" id="KW-1185">Reference proteome</keyword>
<dbReference type="Proteomes" id="UP000002279">
    <property type="component" value="Unplaced"/>
</dbReference>
<evidence type="ECO:0000256" key="3">
    <source>
        <dbReference type="ARBA" id="ARBA00009279"/>
    </source>
</evidence>
<dbReference type="InterPro" id="IPR041263">
    <property type="entry name" value="Gasdermin_PUB"/>
</dbReference>
<evidence type="ECO:0000259" key="12">
    <source>
        <dbReference type="Pfam" id="PF04598"/>
    </source>
</evidence>
<dbReference type="GO" id="GO:0005737">
    <property type="term" value="C:cytoplasm"/>
    <property type="evidence" value="ECO:0000318"/>
    <property type="project" value="GO_Central"/>
</dbReference>
<keyword evidence="9" id="KW-0472">Membrane</keyword>
<dbReference type="GO" id="GO:0071356">
    <property type="term" value="P:cellular response to tumor necrosis factor"/>
    <property type="evidence" value="ECO:0007669"/>
    <property type="project" value="Ensembl"/>
</dbReference>
<feature type="domain" description="Gasdermin pore forming" evidence="12">
    <location>
        <begin position="13"/>
        <end position="257"/>
    </location>
</feature>
<evidence type="ECO:0000256" key="7">
    <source>
        <dbReference type="ARBA" id="ARBA00022590"/>
    </source>
</evidence>
<dbReference type="InterPro" id="IPR040460">
    <property type="entry name" value="Gasdermin_pore"/>
</dbReference>
<keyword evidence="6" id="KW-0963">Cytoplasm</keyword>
<dbReference type="GO" id="GO:1901612">
    <property type="term" value="F:cardiolipin binding"/>
    <property type="evidence" value="ECO:0007669"/>
    <property type="project" value="Ensembl"/>
</dbReference>
<dbReference type="GO" id="GO:0005829">
    <property type="term" value="C:cytosol"/>
    <property type="evidence" value="ECO:0007669"/>
    <property type="project" value="Ensembl"/>
</dbReference>
<evidence type="ECO:0000256" key="4">
    <source>
        <dbReference type="ARBA" id="ARBA00022452"/>
    </source>
</evidence>
<dbReference type="FunCoup" id="F6RB70">
    <property type="interactions" value="444"/>
</dbReference>
<dbReference type="PANTHER" id="PTHR15207">
    <property type="entry name" value="NONSYNDROMIC HEARING IMPAIRMENT PROTEIN"/>
    <property type="match status" value="1"/>
</dbReference>
<dbReference type="HOGENOM" id="CLU_042999_0_0_1"/>
<dbReference type="Pfam" id="PF17708">
    <property type="entry name" value="Gasdermin_C"/>
    <property type="match status" value="1"/>
</dbReference>
<dbReference type="Pfam" id="PF04598">
    <property type="entry name" value="Gasdermin"/>
    <property type="match status" value="1"/>
</dbReference>
<keyword evidence="7" id="KW-1210">Necrosis</keyword>
<evidence type="ECO:0000256" key="9">
    <source>
        <dbReference type="ARBA" id="ARBA00023136"/>
    </source>
</evidence>
<dbReference type="GO" id="GO:2001244">
    <property type="term" value="P:positive regulation of intrinsic apoptotic signaling pathway"/>
    <property type="evidence" value="ECO:0007669"/>
    <property type="project" value="Ensembl"/>
</dbReference>
<dbReference type="GO" id="GO:0002839">
    <property type="term" value="P:positive regulation of immune response to tumor cell"/>
    <property type="evidence" value="ECO:0007669"/>
    <property type="project" value="Ensembl"/>
</dbReference>
<dbReference type="GO" id="GO:0141201">
    <property type="term" value="P:pyroptotic cell death"/>
    <property type="evidence" value="ECO:0007669"/>
    <property type="project" value="Ensembl"/>
</dbReference>
<reference evidence="14" key="1">
    <citation type="submission" date="2025-08" db="UniProtKB">
        <authorList>
            <consortium name="Ensembl"/>
        </authorList>
    </citation>
    <scope>IDENTIFICATION</scope>
    <source>
        <strain evidence="14">Glennie</strain>
    </source>
</reference>
<gene>
    <name evidence="14" type="primary">GSDME</name>
</gene>
<dbReference type="GeneTree" id="ENSGT00940000155880"/>
<dbReference type="GO" id="GO:0098586">
    <property type="term" value="P:cellular response to virus"/>
    <property type="evidence" value="ECO:0007669"/>
    <property type="project" value="Ensembl"/>
</dbReference>
<dbReference type="GO" id="GO:0005886">
    <property type="term" value="C:plasma membrane"/>
    <property type="evidence" value="ECO:0007669"/>
    <property type="project" value="UniProtKB-SubCell"/>
</dbReference>
<evidence type="ECO:0000313" key="14">
    <source>
        <dbReference type="Ensembl" id="ENSOANP00000013402.2"/>
    </source>
</evidence>
<comment type="similarity">
    <text evidence="3">Belongs to the gasdermin family.</text>
</comment>
<comment type="subcellular location">
    <subcellularLocation>
        <location evidence="2">Cell membrane</location>
        <topology evidence="2">Multi-pass membrane protein</topology>
    </subcellularLocation>
    <subcellularLocation>
        <location evidence="1">Cytoplasm</location>
    </subcellularLocation>
</comment>
<evidence type="ECO:0000256" key="5">
    <source>
        <dbReference type="ARBA" id="ARBA00022475"/>
    </source>
</evidence>
<keyword evidence="4" id="KW-1134">Transmembrane beta strand</keyword>
<evidence type="ECO:0000256" key="11">
    <source>
        <dbReference type="ARBA" id="ARBA00023288"/>
    </source>
</evidence>
<organism evidence="14 15">
    <name type="scientific">Ornithorhynchus anatinus</name>
    <name type="common">Duckbill platypus</name>
    <dbReference type="NCBI Taxonomy" id="9258"/>
    <lineage>
        <taxon>Eukaryota</taxon>
        <taxon>Metazoa</taxon>
        <taxon>Chordata</taxon>
        <taxon>Craniata</taxon>
        <taxon>Vertebrata</taxon>
        <taxon>Euteleostomi</taxon>
        <taxon>Mammalia</taxon>
        <taxon>Monotremata</taxon>
        <taxon>Ornithorhynchidae</taxon>
        <taxon>Ornithorhynchus</taxon>
    </lineage>
</organism>
<keyword evidence="8" id="KW-0812">Transmembrane</keyword>
<dbReference type="GO" id="GO:0043410">
    <property type="term" value="P:positive regulation of MAPK cascade"/>
    <property type="evidence" value="ECO:0007669"/>
    <property type="project" value="Ensembl"/>
</dbReference>
<keyword evidence="10" id="KW-0564">Palmitate</keyword>
<proteinExistence type="inferred from homology"/>
<evidence type="ECO:0000256" key="8">
    <source>
        <dbReference type="ARBA" id="ARBA00022692"/>
    </source>
</evidence>
<dbReference type="GO" id="GO:0005546">
    <property type="term" value="F:phosphatidylinositol-4,5-bisphosphate binding"/>
    <property type="evidence" value="ECO:0007669"/>
    <property type="project" value="Ensembl"/>
</dbReference>
<dbReference type="GO" id="GO:0022829">
    <property type="term" value="F:wide pore channel activity"/>
    <property type="evidence" value="ECO:0007669"/>
    <property type="project" value="Ensembl"/>
</dbReference>
<evidence type="ECO:0000256" key="10">
    <source>
        <dbReference type="ARBA" id="ARBA00023139"/>
    </source>
</evidence>
<accession>F6RB70</accession>
<sequence length="525" mass="58247">MRKRAKTLWPPRMFAKATRNFLREIDSGGDLISVSSLNDSDKLQLLSLVSKKKKQWCWQKPRYQFLAITLNDVLEGKHSLKPVVLDSDFVKYEGTFEDQVSGNVETSLGKVTLRAGGKGHVESKFSFGALKKQEVDLQQLIKHAVGRTINLKNSLLQQVLEGKNEVLCILTKKIVMMQSCLMSEHIQIEEKCGGAMGFKTKIVRVSVNEDGNLMRDSSVVLEIPALTAIAFSVIELYVKQDGQFEFCLLQEKQGGFERKRAGSLLHPNLLTSGEPTFPYAPDAVDSSGCSDAGKLTPTEGPLSAFKQEAAVLERRFHAFEDLPEQHRKALGHILHEALKDEELLAALEKALEDICTGGSLQLGEDQDLQSLQQQEHLVTFLQLVGCAVQPGAQPQLPQEPTPRKKELLTTAYFFISALAEMPDSSPALLETCRELQLVPALCRLPRITAADGSSALQDPTLAPLADLERFGIVQRLFALSNINLERTKSSVKATIVKEPKFRPLILYIVLSGLCALDRHRQNQPQ</sequence>
<evidence type="ECO:0000256" key="6">
    <source>
        <dbReference type="ARBA" id="ARBA00022490"/>
    </source>
</evidence>